<dbReference type="Proteomes" id="UP000499080">
    <property type="component" value="Unassembled WGS sequence"/>
</dbReference>
<accession>A0A4Y2FNU9</accession>
<keyword evidence="2" id="KW-1185">Reference proteome</keyword>
<dbReference type="AlphaFoldDB" id="A0A4Y2FNU9"/>
<evidence type="ECO:0000313" key="1">
    <source>
        <dbReference type="EMBL" id="GBM42697.1"/>
    </source>
</evidence>
<proteinExistence type="predicted"/>
<dbReference type="EMBL" id="BGPR01001002">
    <property type="protein sequence ID" value="GBM42697.1"/>
    <property type="molecule type" value="Genomic_DNA"/>
</dbReference>
<reference evidence="1 2" key="1">
    <citation type="journal article" date="2019" name="Sci. Rep.">
        <title>Orb-weaving spider Araneus ventricosus genome elucidates the spidroin gene catalogue.</title>
        <authorList>
            <person name="Kono N."/>
            <person name="Nakamura H."/>
            <person name="Ohtoshi R."/>
            <person name="Moran D.A.P."/>
            <person name="Shinohara A."/>
            <person name="Yoshida Y."/>
            <person name="Fujiwara M."/>
            <person name="Mori M."/>
            <person name="Tomita M."/>
            <person name="Arakawa K."/>
        </authorList>
    </citation>
    <scope>NUCLEOTIDE SEQUENCE [LARGE SCALE GENOMIC DNA]</scope>
</reference>
<protein>
    <recommendedName>
        <fullName evidence="3">Retrotransposon gag domain-containing protein</fullName>
    </recommendedName>
</protein>
<comment type="caution">
    <text evidence="1">The sequence shown here is derived from an EMBL/GenBank/DDBJ whole genome shotgun (WGS) entry which is preliminary data.</text>
</comment>
<evidence type="ECO:0008006" key="3">
    <source>
        <dbReference type="Google" id="ProtNLM"/>
    </source>
</evidence>
<gene>
    <name evidence="1" type="ORF">AVEN_219147_1</name>
</gene>
<sequence>MDEKTDNKPEQSGTVMQATNSIAIIPFDPNSSMNVDAWLKYFNDKCQEHNLDDKWKLSNITTYLKNSSLNEYVNSYDTVKTWKEFISFLTERYISRNLVNFSDFTLKSFKEGDDVTLYFQEKPKIGRQLNLSTNMILEGLSDGLPVNLRQLLAINSPNNPTKWLITATKLIKIQKSDVNQINPSHSATQNLKTNSVNGNQWQPRNFRPHNFTPRQNFRPNNFQPNSLPWQNFRQNNYYQTPPPRQNFRPFSNANAYFQDKLPPSPCWLCTKQGIANAYHWTTEDQVNLPQSLTENKCELRKEVKDIIKNFDSVFSKDKYDVGTLRVEPQRIVLNSDLPISLRPYRTSPVEEK</sequence>
<name>A0A4Y2FNU9_ARAVE</name>
<evidence type="ECO:0000313" key="2">
    <source>
        <dbReference type="Proteomes" id="UP000499080"/>
    </source>
</evidence>
<organism evidence="1 2">
    <name type="scientific">Araneus ventricosus</name>
    <name type="common">Orbweaver spider</name>
    <name type="synonym">Epeira ventricosa</name>
    <dbReference type="NCBI Taxonomy" id="182803"/>
    <lineage>
        <taxon>Eukaryota</taxon>
        <taxon>Metazoa</taxon>
        <taxon>Ecdysozoa</taxon>
        <taxon>Arthropoda</taxon>
        <taxon>Chelicerata</taxon>
        <taxon>Arachnida</taxon>
        <taxon>Araneae</taxon>
        <taxon>Araneomorphae</taxon>
        <taxon>Entelegynae</taxon>
        <taxon>Araneoidea</taxon>
        <taxon>Araneidae</taxon>
        <taxon>Araneus</taxon>
    </lineage>
</organism>